<evidence type="ECO:0000259" key="7">
    <source>
        <dbReference type="PROSITE" id="PS50048"/>
    </source>
</evidence>
<dbReference type="InterPro" id="IPR050815">
    <property type="entry name" value="TF_fung"/>
</dbReference>
<dbReference type="Pfam" id="PF00172">
    <property type="entry name" value="Zn_clus"/>
    <property type="match status" value="1"/>
</dbReference>
<dbReference type="AlphaFoldDB" id="A0A5C5FNR5"/>
<evidence type="ECO:0000256" key="6">
    <source>
        <dbReference type="SAM" id="MobiDB-lite"/>
    </source>
</evidence>
<keyword evidence="3" id="KW-0805">Transcription regulation</keyword>
<dbReference type="EMBL" id="SOZI01000148">
    <property type="protein sequence ID" value="TNY18255.1"/>
    <property type="molecule type" value="Genomic_DNA"/>
</dbReference>
<dbReference type="InterPro" id="IPR036864">
    <property type="entry name" value="Zn2-C6_fun-type_DNA-bd_sf"/>
</dbReference>
<dbReference type="Proteomes" id="UP000311382">
    <property type="component" value="Unassembled WGS sequence"/>
</dbReference>
<feature type="compositionally biased region" description="Gly residues" evidence="6">
    <location>
        <begin position="757"/>
        <end position="768"/>
    </location>
</feature>
<name>A0A5C5FNR5_9BASI</name>
<protein>
    <recommendedName>
        <fullName evidence="7">Zn(2)-C6 fungal-type domain-containing protein</fullName>
    </recommendedName>
</protein>
<comment type="subcellular location">
    <subcellularLocation>
        <location evidence="1">Nucleus</location>
    </subcellularLocation>
</comment>
<evidence type="ECO:0000256" key="1">
    <source>
        <dbReference type="ARBA" id="ARBA00004123"/>
    </source>
</evidence>
<dbReference type="STRING" id="5288.A0A5C5FNR5"/>
<feature type="domain" description="Zn(2)-C6 fungal-type" evidence="7">
    <location>
        <begin position="55"/>
        <end position="86"/>
    </location>
</feature>
<dbReference type="PANTHER" id="PTHR47338">
    <property type="entry name" value="ZN(II)2CYS6 TRANSCRIPTION FACTOR (EUROFUNG)-RELATED"/>
    <property type="match status" value="1"/>
</dbReference>
<dbReference type="PROSITE" id="PS50048">
    <property type="entry name" value="ZN2_CY6_FUNGAL_2"/>
    <property type="match status" value="1"/>
</dbReference>
<evidence type="ECO:0000256" key="4">
    <source>
        <dbReference type="ARBA" id="ARBA00023163"/>
    </source>
</evidence>
<dbReference type="GO" id="GO:0000981">
    <property type="term" value="F:DNA-binding transcription factor activity, RNA polymerase II-specific"/>
    <property type="evidence" value="ECO:0007669"/>
    <property type="project" value="InterPro"/>
</dbReference>
<dbReference type="SUPFAM" id="SSF57701">
    <property type="entry name" value="Zn2/Cys6 DNA-binding domain"/>
    <property type="match status" value="1"/>
</dbReference>
<dbReference type="GO" id="GO:0005634">
    <property type="term" value="C:nucleus"/>
    <property type="evidence" value="ECO:0007669"/>
    <property type="project" value="UniProtKB-SubCell"/>
</dbReference>
<evidence type="ECO:0000313" key="8">
    <source>
        <dbReference type="EMBL" id="TNY18255.1"/>
    </source>
</evidence>
<feature type="compositionally biased region" description="Basic and acidic residues" evidence="6">
    <location>
        <begin position="770"/>
        <end position="784"/>
    </location>
</feature>
<feature type="compositionally biased region" description="Low complexity" evidence="6">
    <location>
        <begin position="113"/>
        <end position="134"/>
    </location>
</feature>
<keyword evidence="2" id="KW-0479">Metal-binding</keyword>
<keyword evidence="9" id="KW-1185">Reference proteome</keyword>
<keyword evidence="5" id="KW-0539">Nucleus</keyword>
<accession>A0A5C5FNR5</accession>
<sequence>MGDIPVGSPFAHMPDHSAPWPPAGPSRAAPPPTATPTTTGPDNTATAARPAKQRNCAACRLRRVKCERPPGRDECFKCLERGLRCVPYEGKDKTQLRNGKRVKAAKELYGDLGPSSHPSMSMSATPASSAGSPPAVIDSGALAPSVLYSSGDVRLGTIELKETVMSSLLDSFFSFRSVAVFDGDVNFKKTFDLAGRRIEQLDDANQVLCTVLLALGARCSDHPALIGSSAPSMSSLRDATHADTDLRMYGSLRAHACDTLVQQALQLADVKGSFRKASPENVAALILLEGLLGVPRSSGGTAEDFSAQYSVQVRDLLSRAQEDPEIAKRMQGTVLTWTAFIRDAFNAASTGQTPTFSEDDFWLLRGEEDAPPSLSHTLARPSSGHTDRDYWSLVDSFTHHIAYLGRDTAASLTSPRARKRPRLDEGFARRYLDEGQEAMDALPELLRRTAALQAPPKFRSDAATLVRGLRLSVCNSWFLFLRVVRDRLALRPAGIIGSVEAQACAGAPDDAYWERLARLEREALRGAFRASREMCATLREVLDQGIPLGTHEWLDVRGAQLLFGRLPVWSRLIVERPTEEEGGWPGYSIRDKVDDLRTIARALRSVGWASATLAQPLDTISAELARAEAQQAFFAPVQALAFDSSTPFGSLEGGLEAFLAQQVGAPTGSDTERDFLAAASPAAFPPALDALNPLPQAEFDALLQSLGSPPLSSPDNPSCPSMLDALPVFLADSNTRPGGFGAVADFAYGVGQREGRQPGGEDGEGMQGRLGHEDRETNHRRGQW</sequence>
<feature type="region of interest" description="Disordered" evidence="6">
    <location>
        <begin position="1"/>
        <end position="50"/>
    </location>
</feature>
<evidence type="ECO:0000256" key="2">
    <source>
        <dbReference type="ARBA" id="ARBA00022723"/>
    </source>
</evidence>
<dbReference type="CDD" id="cd00067">
    <property type="entry name" value="GAL4"/>
    <property type="match status" value="1"/>
</dbReference>
<dbReference type="GO" id="GO:0008270">
    <property type="term" value="F:zinc ion binding"/>
    <property type="evidence" value="ECO:0007669"/>
    <property type="project" value="InterPro"/>
</dbReference>
<feature type="region of interest" description="Disordered" evidence="6">
    <location>
        <begin position="752"/>
        <end position="784"/>
    </location>
</feature>
<reference evidence="8 9" key="1">
    <citation type="submission" date="2019-03" db="EMBL/GenBank/DDBJ databases">
        <title>Rhodosporidium diobovatum UCD-FST 08-225 genome sequencing, assembly, and annotation.</title>
        <authorList>
            <person name="Fakankun I.U."/>
            <person name="Fristensky B."/>
            <person name="Levin D.B."/>
        </authorList>
    </citation>
    <scope>NUCLEOTIDE SEQUENCE [LARGE SCALE GENOMIC DNA]</scope>
    <source>
        <strain evidence="8 9">UCD-FST 08-225</strain>
    </source>
</reference>
<comment type="caution">
    <text evidence="8">The sequence shown here is derived from an EMBL/GenBank/DDBJ whole genome shotgun (WGS) entry which is preliminary data.</text>
</comment>
<dbReference type="CDD" id="cd12148">
    <property type="entry name" value="fungal_TF_MHR"/>
    <property type="match status" value="1"/>
</dbReference>
<dbReference type="PANTHER" id="PTHR47338:SF5">
    <property type="entry name" value="ZN(II)2CYS6 TRANSCRIPTION FACTOR (EUROFUNG)"/>
    <property type="match status" value="1"/>
</dbReference>
<feature type="compositionally biased region" description="Pro residues" evidence="6">
    <location>
        <begin position="19"/>
        <end position="34"/>
    </location>
</feature>
<proteinExistence type="predicted"/>
<organism evidence="8 9">
    <name type="scientific">Rhodotorula diobovata</name>
    <dbReference type="NCBI Taxonomy" id="5288"/>
    <lineage>
        <taxon>Eukaryota</taxon>
        <taxon>Fungi</taxon>
        <taxon>Dikarya</taxon>
        <taxon>Basidiomycota</taxon>
        <taxon>Pucciniomycotina</taxon>
        <taxon>Microbotryomycetes</taxon>
        <taxon>Sporidiobolales</taxon>
        <taxon>Sporidiobolaceae</taxon>
        <taxon>Rhodotorula</taxon>
    </lineage>
</organism>
<evidence type="ECO:0000313" key="9">
    <source>
        <dbReference type="Proteomes" id="UP000311382"/>
    </source>
</evidence>
<keyword evidence="4" id="KW-0804">Transcription</keyword>
<dbReference type="InterPro" id="IPR001138">
    <property type="entry name" value="Zn2Cys6_DnaBD"/>
</dbReference>
<dbReference type="OrthoDB" id="2534600at2759"/>
<feature type="region of interest" description="Disordered" evidence="6">
    <location>
        <begin position="111"/>
        <end position="134"/>
    </location>
</feature>
<evidence type="ECO:0000256" key="5">
    <source>
        <dbReference type="ARBA" id="ARBA00023242"/>
    </source>
</evidence>
<gene>
    <name evidence="8" type="ORF">DMC30DRAFT_64560</name>
</gene>
<feature type="compositionally biased region" description="Low complexity" evidence="6">
    <location>
        <begin position="35"/>
        <end position="48"/>
    </location>
</feature>
<evidence type="ECO:0000256" key="3">
    <source>
        <dbReference type="ARBA" id="ARBA00023015"/>
    </source>
</evidence>